<feature type="transmembrane region" description="Helical" evidence="8">
    <location>
        <begin position="420"/>
        <end position="440"/>
    </location>
</feature>
<feature type="transmembrane region" description="Helical" evidence="8">
    <location>
        <begin position="236"/>
        <end position="256"/>
    </location>
</feature>
<keyword evidence="5 8" id="KW-0812">Transmembrane</keyword>
<feature type="transmembrane region" description="Helical" evidence="8">
    <location>
        <begin position="23"/>
        <end position="42"/>
    </location>
</feature>
<evidence type="ECO:0000256" key="2">
    <source>
        <dbReference type="ARBA" id="ARBA00005658"/>
    </source>
</evidence>
<dbReference type="STRING" id="449659.IV66_GL000860"/>
<accession>A0A0R2L2I6</accession>
<proteinExistence type="inferred from homology"/>
<dbReference type="GO" id="GO:0022857">
    <property type="term" value="F:transmembrane transporter activity"/>
    <property type="evidence" value="ECO:0007669"/>
    <property type="project" value="InterPro"/>
</dbReference>
<evidence type="ECO:0000256" key="8">
    <source>
        <dbReference type="SAM" id="Phobius"/>
    </source>
</evidence>
<feature type="transmembrane region" description="Helical" evidence="8">
    <location>
        <begin position="377"/>
        <end position="399"/>
    </location>
</feature>
<feature type="transmembrane region" description="Helical" evidence="8">
    <location>
        <begin position="203"/>
        <end position="224"/>
    </location>
</feature>
<feature type="transmembrane region" description="Helical" evidence="8">
    <location>
        <begin position="163"/>
        <end position="183"/>
    </location>
</feature>
<feature type="transmembrane region" description="Helical" evidence="8">
    <location>
        <begin position="317"/>
        <end position="341"/>
    </location>
</feature>
<comment type="subcellular location">
    <subcellularLocation>
        <location evidence="1">Cell membrane</location>
        <topology evidence="1">Multi-pass membrane protein</topology>
    </subcellularLocation>
</comment>
<evidence type="ECO:0000313" key="9">
    <source>
        <dbReference type="EMBL" id="KRN95838.1"/>
    </source>
</evidence>
<dbReference type="PANTHER" id="PTHR30047:SF7">
    <property type="entry name" value="HIGH-AFFINITY CHOLINE TRANSPORT PROTEIN"/>
    <property type="match status" value="1"/>
</dbReference>
<sequence>MLGGPQLQQPLSRILSWINVKFGWLYLAVFIINFVFLLWLAFSRYGNIKLGKPNDHPRYGNFKWGSMVFATGIDASIMMLSITDPLEFIQEPPFGLKPYSDSAYIASSALSQFNWGPMAWMMFAPAAILIGYVTYRKNKPTQKLSDNFSFLQGNAKSKKITRIIIDFLVVIGIIGGLGSSIGMEVPRTSRVFSAVTNIPDTTWLQFGIFSLLFILLGLTVYKGLNGGIDRLSTANIYLAIVFLGLILIVSPSMTIISDWGKSLGVLVQKFIPMSTNVHPSPTQQDTIFYWGWWLTFMPLMGTFIAKISRGRTIRQILLGMLSFGVPGCFLFHAILGGYAMWLQKAGVINLVSILNHKTQADVIVAMISTLPMHKVMLVFYAASCFIFLAATISGAAYVLSSFTSTPLYGKEPSRFNRMSWVFIFLIFAFSLVLVGGFQVIQTMSVMAGLPLTIVCLLVLYSIFRLVRHDRELVFTSNELKDTGRRQKYTVERQFAVRGQLILSFKNYNKLSKQ</sequence>
<evidence type="ECO:0000313" key="10">
    <source>
        <dbReference type="Proteomes" id="UP000051886"/>
    </source>
</evidence>
<dbReference type="PATRIC" id="fig|449659.4.peg.866"/>
<keyword evidence="6 8" id="KW-1133">Transmembrane helix</keyword>
<keyword evidence="10" id="KW-1185">Reference proteome</keyword>
<dbReference type="InterPro" id="IPR000060">
    <property type="entry name" value="BCCT_transptr"/>
</dbReference>
<dbReference type="Proteomes" id="UP000051886">
    <property type="component" value="Unassembled WGS sequence"/>
</dbReference>
<comment type="caution">
    <text evidence="9">The sequence shown here is derived from an EMBL/GenBank/DDBJ whole genome shotgun (WGS) entry which is preliminary data.</text>
</comment>
<gene>
    <name evidence="9" type="ORF">IV66_GL000860</name>
</gene>
<evidence type="ECO:0000256" key="1">
    <source>
        <dbReference type="ARBA" id="ARBA00004651"/>
    </source>
</evidence>
<protein>
    <submittedName>
        <fullName evidence="9">Choline-glycine betaine transporter</fullName>
    </submittedName>
</protein>
<dbReference type="EMBL" id="JQCN01000069">
    <property type="protein sequence ID" value="KRN95838.1"/>
    <property type="molecule type" value="Genomic_DNA"/>
</dbReference>
<evidence type="ECO:0000256" key="5">
    <source>
        <dbReference type="ARBA" id="ARBA00022692"/>
    </source>
</evidence>
<evidence type="ECO:0000256" key="7">
    <source>
        <dbReference type="ARBA" id="ARBA00023136"/>
    </source>
</evidence>
<feature type="transmembrane region" description="Helical" evidence="8">
    <location>
        <begin position="446"/>
        <end position="466"/>
    </location>
</feature>
<dbReference type="Pfam" id="PF02028">
    <property type="entry name" value="BCCT"/>
    <property type="match status" value="1"/>
</dbReference>
<organism evidence="9 10">
    <name type="scientific">Ligilactobacillus pobuzihii</name>
    <dbReference type="NCBI Taxonomy" id="449659"/>
    <lineage>
        <taxon>Bacteria</taxon>
        <taxon>Bacillati</taxon>
        <taxon>Bacillota</taxon>
        <taxon>Bacilli</taxon>
        <taxon>Lactobacillales</taxon>
        <taxon>Lactobacillaceae</taxon>
        <taxon>Ligilactobacillus</taxon>
    </lineage>
</organism>
<keyword evidence="4" id="KW-1003">Cell membrane</keyword>
<dbReference type="GO" id="GO:0005886">
    <property type="term" value="C:plasma membrane"/>
    <property type="evidence" value="ECO:0007669"/>
    <property type="project" value="UniProtKB-SubCell"/>
</dbReference>
<evidence type="ECO:0000256" key="3">
    <source>
        <dbReference type="ARBA" id="ARBA00022448"/>
    </source>
</evidence>
<feature type="transmembrane region" description="Helical" evidence="8">
    <location>
        <begin position="287"/>
        <end position="305"/>
    </location>
</feature>
<reference evidence="9 10" key="1">
    <citation type="journal article" date="2015" name="Genome Announc.">
        <title>Expanding the biotechnology potential of lactobacilli through comparative genomics of 213 strains and associated genera.</title>
        <authorList>
            <person name="Sun Z."/>
            <person name="Harris H.M."/>
            <person name="McCann A."/>
            <person name="Guo C."/>
            <person name="Argimon S."/>
            <person name="Zhang W."/>
            <person name="Yang X."/>
            <person name="Jeffery I.B."/>
            <person name="Cooney J.C."/>
            <person name="Kagawa T.F."/>
            <person name="Liu W."/>
            <person name="Song Y."/>
            <person name="Salvetti E."/>
            <person name="Wrobel A."/>
            <person name="Rasinkangas P."/>
            <person name="Parkhill J."/>
            <person name="Rea M.C."/>
            <person name="O'Sullivan O."/>
            <person name="Ritari J."/>
            <person name="Douillard F.P."/>
            <person name="Paul Ross R."/>
            <person name="Yang R."/>
            <person name="Briner A.E."/>
            <person name="Felis G.E."/>
            <person name="de Vos W.M."/>
            <person name="Barrangou R."/>
            <person name="Klaenhammer T.R."/>
            <person name="Caufield P.W."/>
            <person name="Cui Y."/>
            <person name="Zhang H."/>
            <person name="O'Toole P.W."/>
        </authorList>
    </citation>
    <scope>NUCLEOTIDE SEQUENCE [LARGE SCALE GENOMIC DNA]</scope>
    <source>
        <strain evidence="9 10">NBRC 103219</strain>
    </source>
</reference>
<keyword evidence="7 8" id="KW-0472">Membrane</keyword>
<comment type="similarity">
    <text evidence="2">Belongs to the BCCT transporter (TC 2.A.15) family.</text>
</comment>
<evidence type="ECO:0000256" key="6">
    <source>
        <dbReference type="ARBA" id="ARBA00022989"/>
    </source>
</evidence>
<keyword evidence="3" id="KW-0813">Transport</keyword>
<name>A0A0R2L2I6_9LACO</name>
<evidence type="ECO:0000256" key="4">
    <source>
        <dbReference type="ARBA" id="ARBA00022475"/>
    </source>
</evidence>
<feature type="transmembrane region" description="Helical" evidence="8">
    <location>
        <begin position="62"/>
        <end position="82"/>
    </location>
</feature>
<dbReference type="AlphaFoldDB" id="A0A0R2L2I6"/>
<feature type="transmembrane region" description="Helical" evidence="8">
    <location>
        <begin position="118"/>
        <end position="135"/>
    </location>
</feature>
<dbReference type="PANTHER" id="PTHR30047">
    <property type="entry name" value="HIGH-AFFINITY CHOLINE TRANSPORT PROTEIN-RELATED"/>
    <property type="match status" value="1"/>
</dbReference>